<name>A0A3S4H6H8_SERRU</name>
<evidence type="ECO:0000256" key="4">
    <source>
        <dbReference type="ARBA" id="ARBA00022741"/>
    </source>
</evidence>
<sequence length="330" mass="36899">MKKQFIQKQQQISFVKSFFSRQLEQQLGLIEVQAPILSRLGDGTQDNLSGSEKAVQVKVKTLPDATFEVVHSLAKWKRKTLGAHDFSAGEGLYTHMKALRPDEDRLSAIHSVYVDQWDWERVMGDGERNLEHLKSTVRSLYSAIKETEAAVSREYGLAPFLPEQIHFVHSEALLQRFPELDAKGRERAIAKELGAVFLIGIGGKLSHGRSHDVRAPDYDDWSTVCPDGLSGLNGDILVWNPVLEDAFEISSMGIRVDADALQRQLALTEDEDRLQLEWHQSLLKGEMPQTIGGGIGQSRLVMLLLQLQHIGQVQCGVWSPEVRASVEGLL</sequence>
<dbReference type="InterPro" id="IPR004618">
    <property type="entry name" value="AsnA"/>
</dbReference>
<dbReference type="SUPFAM" id="SSF55681">
    <property type="entry name" value="Class II aaRS and biotin synthetases"/>
    <property type="match status" value="1"/>
</dbReference>
<comment type="similarity">
    <text evidence="7">Belongs to the class-II aminoacyl-tRNA synthetase family. AsnA subfamily.</text>
</comment>
<keyword evidence="6 7" id="KW-0061">Asparagine biosynthesis</keyword>
<accession>A0A3S4H6H8</accession>
<evidence type="ECO:0000313" key="10">
    <source>
        <dbReference type="EMBL" id="VEA70946.1"/>
    </source>
</evidence>
<dbReference type="InterPro" id="IPR045864">
    <property type="entry name" value="aa-tRNA-synth_II/BPL/LPL"/>
</dbReference>
<dbReference type="Gene3D" id="3.30.930.10">
    <property type="entry name" value="Bira Bifunctional Protein, Domain 2"/>
    <property type="match status" value="1"/>
</dbReference>
<dbReference type="GeneID" id="61763470"/>
<evidence type="ECO:0000313" key="11">
    <source>
        <dbReference type="EMBL" id="VTP68795.1"/>
    </source>
</evidence>
<dbReference type="RefSeq" id="WP_054306058.1">
    <property type="nucleotide sequence ID" value="NZ_CAMIPJ010000004.1"/>
</dbReference>
<dbReference type="HAMAP" id="MF_00555">
    <property type="entry name" value="AsnA"/>
    <property type="match status" value="1"/>
</dbReference>
<evidence type="ECO:0000256" key="5">
    <source>
        <dbReference type="ARBA" id="ARBA00022840"/>
    </source>
</evidence>
<gene>
    <name evidence="7 10" type="primary">asnA</name>
    <name evidence="11" type="ORF">NCTC12971_05817</name>
    <name evidence="10" type="ORF">NCTC9419_02470</name>
</gene>
<evidence type="ECO:0000256" key="3">
    <source>
        <dbReference type="ARBA" id="ARBA00022605"/>
    </source>
</evidence>
<dbReference type="Proteomes" id="UP000271603">
    <property type="component" value="Chromosome"/>
</dbReference>
<dbReference type="GO" id="GO:0004071">
    <property type="term" value="F:aspartate-ammonia ligase activity"/>
    <property type="evidence" value="ECO:0007669"/>
    <property type="project" value="UniProtKB-UniRule"/>
</dbReference>
<evidence type="ECO:0000256" key="2">
    <source>
        <dbReference type="ARBA" id="ARBA00022598"/>
    </source>
</evidence>
<dbReference type="Pfam" id="PF03590">
    <property type="entry name" value="AsnA"/>
    <property type="match status" value="1"/>
</dbReference>
<keyword evidence="1 7" id="KW-0963">Cytoplasm</keyword>
<feature type="domain" description="Aminoacyl-transfer RNA synthetases class-II family profile" evidence="9">
    <location>
        <begin position="13"/>
        <end position="320"/>
    </location>
</feature>
<dbReference type="STRING" id="61652.AXX16_0562"/>
<dbReference type="GO" id="GO:0005829">
    <property type="term" value="C:cytosol"/>
    <property type="evidence" value="ECO:0007669"/>
    <property type="project" value="TreeGrafter"/>
</dbReference>
<organism evidence="10 12">
    <name type="scientific">Serratia rubidaea</name>
    <name type="common">Serratia marinorubra</name>
    <dbReference type="NCBI Taxonomy" id="61652"/>
    <lineage>
        <taxon>Bacteria</taxon>
        <taxon>Pseudomonadati</taxon>
        <taxon>Pseudomonadota</taxon>
        <taxon>Gammaproteobacteria</taxon>
        <taxon>Enterobacterales</taxon>
        <taxon>Yersiniaceae</taxon>
        <taxon>Serratia</taxon>
    </lineage>
</organism>
<comment type="subcellular location">
    <subcellularLocation>
        <location evidence="7">Cytoplasm</location>
    </subcellularLocation>
</comment>
<dbReference type="EC" id="6.3.1.1" evidence="7 8"/>
<dbReference type="GO" id="GO:0005524">
    <property type="term" value="F:ATP binding"/>
    <property type="evidence" value="ECO:0007669"/>
    <property type="project" value="UniProtKB-UniRule"/>
</dbReference>
<dbReference type="InterPro" id="IPR006195">
    <property type="entry name" value="aa-tRNA-synth_II"/>
</dbReference>
<protein>
    <recommendedName>
        <fullName evidence="7 8">Aspartate--ammonia ligase</fullName>
        <ecNumber evidence="7 8">6.3.1.1</ecNumber>
    </recommendedName>
    <alternativeName>
        <fullName evidence="7">Asparagine synthetase A</fullName>
    </alternativeName>
</protein>
<evidence type="ECO:0000256" key="1">
    <source>
        <dbReference type="ARBA" id="ARBA00022490"/>
    </source>
</evidence>
<keyword evidence="5 7" id="KW-0067">ATP-binding</keyword>
<proteinExistence type="inferred from homology"/>
<dbReference type="PANTHER" id="PTHR30073">
    <property type="entry name" value="ASPARTATE--AMMONIA LIGASE"/>
    <property type="match status" value="1"/>
</dbReference>
<evidence type="ECO:0000256" key="7">
    <source>
        <dbReference type="HAMAP-Rule" id="MF_00555"/>
    </source>
</evidence>
<evidence type="ECO:0000259" key="9">
    <source>
        <dbReference type="PROSITE" id="PS50862"/>
    </source>
</evidence>
<dbReference type="GO" id="GO:0070981">
    <property type="term" value="P:L-asparagine biosynthetic process"/>
    <property type="evidence" value="ECO:0007669"/>
    <property type="project" value="UniProtKB-UniRule"/>
</dbReference>
<dbReference type="PIRSF" id="PIRSF001555">
    <property type="entry name" value="Asp_ammon_ligase"/>
    <property type="match status" value="1"/>
</dbReference>
<keyword evidence="4 7" id="KW-0547">Nucleotide-binding</keyword>
<evidence type="ECO:0000313" key="13">
    <source>
        <dbReference type="Proteomes" id="UP000307968"/>
    </source>
</evidence>
<dbReference type="UniPathway" id="UPA00134">
    <property type="reaction ID" value="UER00194"/>
</dbReference>
<dbReference type="AlphaFoldDB" id="A0A3S4H6H8"/>
<dbReference type="NCBIfam" id="TIGR00669">
    <property type="entry name" value="asnA"/>
    <property type="match status" value="1"/>
</dbReference>
<keyword evidence="2 7" id="KW-0436">Ligase</keyword>
<keyword evidence="3 7" id="KW-0028">Amino-acid biosynthesis</keyword>
<dbReference type="PROSITE" id="PS50862">
    <property type="entry name" value="AA_TRNA_LIGASE_II"/>
    <property type="match status" value="1"/>
</dbReference>
<dbReference type="EMBL" id="LR590463">
    <property type="protein sequence ID" value="VTP68795.1"/>
    <property type="molecule type" value="Genomic_DNA"/>
</dbReference>
<reference evidence="10 12" key="1">
    <citation type="submission" date="2018-12" db="EMBL/GenBank/DDBJ databases">
        <authorList>
            <consortium name="Pathogen Informatics"/>
        </authorList>
    </citation>
    <scope>NUCLEOTIDE SEQUENCE [LARGE SCALE GENOMIC DNA]</scope>
    <source>
        <strain evidence="11 13">NCTC12971</strain>
        <strain evidence="10 12">NCTC9419</strain>
    </source>
</reference>
<comment type="pathway">
    <text evidence="7">Amino-acid biosynthesis; L-asparagine biosynthesis; L-asparagine from L-aspartate (ammonia route): step 1/1.</text>
</comment>
<dbReference type="PANTHER" id="PTHR30073:SF5">
    <property type="entry name" value="ASPARTATE--AMMONIA LIGASE"/>
    <property type="match status" value="1"/>
</dbReference>
<dbReference type="EMBL" id="LR134155">
    <property type="protein sequence ID" value="VEA70946.1"/>
    <property type="molecule type" value="Genomic_DNA"/>
</dbReference>
<dbReference type="Proteomes" id="UP000307968">
    <property type="component" value="Chromosome"/>
</dbReference>
<evidence type="ECO:0000256" key="8">
    <source>
        <dbReference type="NCBIfam" id="TIGR00669"/>
    </source>
</evidence>
<evidence type="ECO:0000313" key="12">
    <source>
        <dbReference type="Proteomes" id="UP000271603"/>
    </source>
</evidence>
<evidence type="ECO:0000256" key="6">
    <source>
        <dbReference type="ARBA" id="ARBA00022888"/>
    </source>
</evidence>
<comment type="catalytic activity">
    <reaction evidence="7">
        <text>L-aspartate + NH4(+) + ATP = L-asparagine + AMP + diphosphate + H(+)</text>
        <dbReference type="Rhea" id="RHEA:11372"/>
        <dbReference type="ChEBI" id="CHEBI:15378"/>
        <dbReference type="ChEBI" id="CHEBI:28938"/>
        <dbReference type="ChEBI" id="CHEBI:29991"/>
        <dbReference type="ChEBI" id="CHEBI:30616"/>
        <dbReference type="ChEBI" id="CHEBI:33019"/>
        <dbReference type="ChEBI" id="CHEBI:58048"/>
        <dbReference type="ChEBI" id="CHEBI:456215"/>
        <dbReference type="EC" id="6.3.1.1"/>
    </reaction>
</comment>